<comment type="similarity">
    <text evidence="1 2">Belongs to the DXO/Dom3Z family.</text>
</comment>
<comment type="caution">
    <text evidence="4">The sequence shown here is derived from an EMBL/GenBank/DDBJ whole genome shotgun (WGS) entry which is preliminary data.</text>
</comment>
<dbReference type="GO" id="GO:0004518">
    <property type="term" value="F:nuclease activity"/>
    <property type="evidence" value="ECO:0007669"/>
    <property type="project" value="UniProtKB-KW"/>
</dbReference>
<accession>A0AAE0BKF5</accession>
<keyword evidence="2" id="KW-0694">RNA-binding</keyword>
<name>A0AAE0BKF5_9CHLO</name>
<dbReference type="GO" id="GO:0003723">
    <property type="term" value="F:RNA binding"/>
    <property type="evidence" value="ECO:0007669"/>
    <property type="project" value="UniProtKB-KW"/>
</dbReference>
<evidence type="ECO:0000313" key="5">
    <source>
        <dbReference type="Proteomes" id="UP001190700"/>
    </source>
</evidence>
<keyword evidence="2" id="KW-0540">Nuclease</keyword>
<keyword evidence="2" id="KW-0539">Nucleus</keyword>
<comment type="cofactor">
    <cofactor evidence="2">
        <name>a divalent metal cation</name>
        <dbReference type="ChEBI" id="CHEBI:60240"/>
    </cofactor>
</comment>
<evidence type="ECO:0000256" key="2">
    <source>
        <dbReference type="RuleBase" id="RU367113"/>
    </source>
</evidence>
<dbReference type="InterPro" id="IPR039039">
    <property type="entry name" value="RAI1-like_fam"/>
</dbReference>
<evidence type="ECO:0000313" key="4">
    <source>
        <dbReference type="EMBL" id="KAK3237500.1"/>
    </source>
</evidence>
<sequence>MFETSTNAKNPSTRYTSVALAMVNPQPEEIGRLEVVKNARKALFKQPVELTAFTKHRHGTSYDRRGLRPCVLPPLPIDLNEGFSRFRDRDRGDAYPAPLEPIVQGLLLEEKIEELSKANFVSWRGNIAKLLCTPWNQRDPWHIEAEYINGTFFLNVKEPPSNLAKEATRDERMHRMCFWGFSFEEKLCAAGEEGPIDACDGYISVVKTQVGEHHLVIGGEVDCAEALRGGKLGHYMELKTTRLMDTAPQIMRFERDKLIKWWAQSFPVGVLKILVGFRDDHGQVKKVQVMDTLKLPKHVAGKSHGWDANGALGFLDRALTWLREAIADHQRGPSASGAMRYVMKYEPQTTPGVIALVHDPSIPPFAPTHLLSHKSEVALPPDGIVASESKDDTMIARLPHDGGGKGDLEGHVNVGDGATGVAAVVPEGATRNKKRDREELGESE</sequence>
<dbReference type="GO" id="GO:0000166">
    <property type="term" value="F:nucleotide binding"/>
    <property type="evidence" value="ECO:0007669"/>
    <property type="project" value="UniProtKB-KW"/>
</dbReference>
<dbReference type="PANTHER" id="PTHR12395:SF9">
    <property type="entry name" value="DECAPPING AND EXORIBONUCLEASE PROTEIN"/>
    <property type="match status" value="1"/>
</dbReference>
<dbReference type="PANTHER" id="PTHR12395">
    <property type="entry name" value="DOM-3 RELATED"/>
    <property type="match status" value="1"/>
</dbReference>
<comment type="function">
    <text evidence="2">Decapping enzyme for NAD-capped RNAs: specifically hydrolyzes the nicotinamide adenine dinucleotide (NAD) cap from a subset of RNAs by removing the entire NAD moiety from the 5'-end of an NAD-capped RNA.</text>
</comment>
<evidence type="ECO:0000256" key="1">
    <source>
        <dbReference type="ARBA" id="ARBA00006562"/>
    </source>
</evidence>
<dbReference type="EC" id="3.6.1.-" evidence="2"/>
<dbReference type="GO" id="GO:0000956">
    <property type="term" value="P:nuclear-transcribed mRNA catabolic process"/>
    <property type="evidence" value="ECO:0007669"/>
    <property type="project" value="TreeGrafter"/>
</dbReference>
<dbReference type="Proteomes" id="UP001190700">
    <property type="component" value="Unassembled WGS sequence"/>
</dbReference>
<evidence type="ECO:0000259" key="3">
    <source>
        <dbReference type="Pfam" id="PF08652"/>
    </source>
</evidence>
<feature type="domain" description="RAI1-like" evidence="3">
    <location>
        <begin position="45"/>
        <end position="350"/>
    </location>
</feature>
<dbReference type="GO" id="GO:0046872">
    <property type="term" value="F:metal ion binding"/>
    <property type="evidence" value="ECO:0007669"/>
    <property type="project" value="UniProtKB-KW"/>
</dbReference>
<keyword evidence="5" id="KW-1185">Reference proteome</keyword>
<keyword evidence="2" id="KW-0479">Metal-binding</keyword>
<dbReference type="InterPro" id="IPR013961">
    <property type="entry name" value="RAI1"/>
</dbReference>
<dbReference type="GO" id="GO:0005634">
    <property type="term" value="C:nucleus"/>
    <property type="evidence" value="ECO:0007669"/>
    <property type="project" value="UniProtKB-SubCell"/>
</dbReference>
<keyword evidence="2" id="KW-0378">Hydrolase</keyword>
<gene>
    <name evidence="4" type="ORF">CYMTET_52433</name>
</gene>
<dbReference type="GO" id="GO:0005829">
    <property type="term" value="C:cytosol"/>
    <property type="evidence" value="ECO:0007669"/>
    <property type="project" value="TreeGrafter"/>
</dbReference>
<dbReference type="EMBL" id="LGRX02034563">
    <property type="protein sequence ID" value="KAK3237500.1"/>
    <property type="molecule type" value="Genomic_DNA"/>
</dbReference>
<dbReference type="Pfam" id="PF08652">
    <property type="entry name" value="RAI1"/>
    <property type="match status" value="1"/>
</dbReference>
<dbReference type="GO" id="GO:0034353">
    <property type="term" value="F:mRNA 5'-diphosphatase activity"/>
    <property type="evidence" value="ECO:0007669"/>
    <property type="project" value="TreeGrafter"/>
</dbReference>
<dbReference type="AlphaFoldDB" id="A0AAE0BKF5"/>
<organism evidence="4 5">
    <name type="scientific">Cymbomonas tetramitiformis</name>
    <dbReference type="NCBI Taxonomy" id="36881"/>
    <lineage>
        <taxon>Eukaryota</taxon>
        <taxon>Viridiplantae</taxon>
        <taxon>Chlorophyta</taxon>
        <taxon>Pyramimonadophyceae</taxon>
        <taxon>Pyramimonadales</taxon>
        <taxon>Pyramimonadaceae</taxon>
        <taxon>Cymbomonas</taxon>
    </lineage>
</organism>
<proteinExistence type="inferred from homology"/>
<keyword evidence="2" id="KW-0547">Nucleotide-binding</keyword>
<dbReference type="GO" id="GO:0110155">
    <property type="term" value="P:NAD-cap decapping"/>
    <property type="evidence" value="ECO:0007669"/>
    <property type="project" value="TreeGrafter"/>
</dbReference>
<protein>
    <recommendedName>
        <fullName evidence="2">Decapping nuclease</fullName>
        <ecNumber evidence="2">3.6.1.-</ecNumber>
    </recommendedName>
</protein>
<comment type="subcellular location">
    <subcellularLocation>
        <location evidence="2">Nucleus</location>
    </subcellularLocation>
</comment>
<reference evidence="4 5" key="1">
    <citation type="journal article" date="2015" name="Genome Biol. Evol.">
        <title>Comparative Genomics of a Bacterivorous Green Alga Reveals Evolutionary Causalities and Consequences of Phago-Mixotrophic Mode of Nutrition.</title>
        <authorList>
            <person name="Burns J.A."/>
            <person name="Paasch A."/>
            <person name="Narechania A."/>
            <person name="Kim E."/>
        </authorList>
    </citation>
    <scope>NUCLEOTIDE SEQUENCE [LARGE SCALE GENOMIC DNA]</scope>
    <source>
        <strain evidence="4 5">PLY_AMNH</strain>
    </source>
</reference>